<accession>X0Y3U8</accession>
<gene>
    <name evidence="1" type="ORF">S01H1_85584</name>
</gene>
<protein>
    <submittedName>
        <fullName evidence="1">Uncharacterized protein</fullName>
    </submittedName>
</protein>
<proteinExistence type="predicted"/>
<comment type="caution">
    <text evidence="1">The sequence shown here is derived from an EMBL/GenBank/DDBJ whole genome shotgun (WGS) entry which is preliminary data.</text>
</comment>
<dbReference type="EMBL" id="BARS01058839">
    <property type="protein sequence ID" value="GAG41992.1"/>
    <property type="molecule type" value="Genomic_DNA"/>
</dbReference>
<feature type="non-terminal residue" evidence="1">
    <location>
        <position position="70"/>
    </location>
</feature>
<evidence type="ECO:0000313" key="1">
    <source>
        <dbReference type="EMBL" id="GAG41992.1"/>
    </source>
</evidence>
<sequence length="70" mass="7757">MKTLYVRQYSLLQGVPVPIGVQQLRDVQADQLLAANRASYVYLDALPDFNGLYAGKRAWVMGCGPSLNEI</sequence>
<dbReference type="AlphaFoldDB" id="X0Y3U8"/>
<name>X0Y3U8_9ZZZZ</name>
<reference evidence="1" key="1">
    <citation type="journal article" date="2014" name="Front. Microbiol.">
        <title>High frequency of phylogenetically diverse reductive dehalogenase-homologous genes in deep subseafloor sedimentary metagenomes.</title>
        <authorList>
            <person name="Kawai M."/>
            <person name="Futagami T."/>
            <person name="Toyoda A."/>
            <person name="Takaki Y."/>
            <person name="Nishi S."/>
            <person name="Hori S."/>
            <person name="Arai W."/>
            <person name="Tsubouchi T."/>
            <person name="Morono Y."/>
            <person name="Uchiyama I."/>
            <person name="Ito T."/>
            <person name="Fujiyama A."/>
            <person name="Inagaki F."/>
            <person name="Takami H."/>
        </authorList>
    </citation>
    <scope>NUCLEOTIDE SEQUENCE</scope>
    <source>
        <strain evidence="1">Expedition CK06-06</strain>
    </source>
</reference>
<organism evidence="1">
    <name type="scientific">marine sediment metagenome</name>
    <dbReference type="NCBI Taxonomy" id="412755"/>
    <lineage>
        <taxon>unclassified sequences</taxon>
        <taxon>metagenomes</taxon>
        <taxon>ecological metagenomes</taxon>
    </lineage>
</organism>